<evidence type="ECO:0000313" key="4">
    <source>
        <dbReference type="Proteomes" id="UP000030671"/>
    </source>
</evidence>
<evidence type="ECO:0000256" key="1">
    <source>
        <dbReference type="ARBA" id="ARBA00022737"/>
    </source>
</evidence>
<organism evidence="3 4">
    <name type="scientific">Heterobasidion irregulare (strain TC 32-1)</name>
    <dbReference type="NCBI Taxonomy" id="747525"/>
    <lineage>
        <taxon>Eukaryota</taxon>
        <taxon>Fungi</taxon>
        <taxon>Dikarya</taxon>
        <taxon>Basidiomycota</taxon>
        <taxon>Agaricomycotina</taxon>
        <taxon>Agaricomycetes</taxon>
        <taxon>Russulales</taxon>
        <taxon>Bondarzewiaceae</taxon>
        <taxon>Heterobasidion</taxon>
        <taxon>Heterobasidion annosum species complex</taxon>
    </lineage>
</organism>
<keyword evidence="1" id="KW-0677">Repeat</keyword>
<keyword evidence="4" id="KW-1185">Reference proteome</keyword>
<dbReference type="PANTHER" id="PTHR45641:SF19">
    <property type="entry name" value="NEPHROCYSTIN-3"/>
    <property type="match status" value="1"/>
</dbReference>
<keyword evidence="2" id="KW-0802">TPR repeat</keyword>
<dbReference type="Proteomes" id="UP000030671">
    <property type="component" value="Unassembled WGS sequence"/>
</dbReference>
<dbReference type="HOGENOM" id="CLU_120095_0_0_1"/>
<gene>
    <name evidence="3" type="ORF">HETIRDRAFT_114413</name>
</gene>
<dbReference type="InterPro" id="IPR011990">
    <property type="entry name" value="TPR-like_helical_dom_sf"/>
</dbReference>
<dbReference type="SUPFAM" id="SSF48452">
    <property type="entry name" value="TPR-like"/>
    <property type="match status" value="1"/>
</dbReference>
<dbReference type="KEGG" id="hir:HETIRDRAFT_114413"/>
<proteinExistence type="predicted"/>
<dbReference type="InterPro" id="IPR019734">
    <property type="entry name" value="TPR_rpt"/>
</dbReference>
<reference evidence="3 4" key="1">
    <citation type="journal article" date="2012" name="New Phytol.">
        <title>Insight into trade-off between wood decay and parasitism from the genome of a fungal forest pathogen.</title>
        <authorList>
            <person name="Olson A."/>
            <person name="Aerts A."/>
            <person name="Asiegbu F."/>
            <person name="Belbahri L."/>
            <person name="Bouzid O."/>
            <person name="Broberg A."/>
            <person name="Canback B."/>
            <person name="Coutinho P.M."/>
            <person name="Cullen D."/>
            <person name="Dalman K."/>
            <person name="Deflorio G."/>
            <person name="van Diepen L.T."/>
            <person name="Dunand C."/>
            <person name="Duplessis S."/>
            <person name="Durling M."/>
            <person name="Gonthier P."/>
            <person name="Grimwood J."/>
            <person name="Fossdal C.G."/>
            <person name="Hansson D."/>
            <person name="Henrissat B."/>
            <person name="Hietala A."/>
            <person name="Himmelstrand K."/>
            <person name="Hoffmeister D."/>
            <person name="Hogberg N."/>
            <person name="James T.Y."/>
            <person name="Karlsson M."/>
            <person name="Kohler A."/>
            <person name="Kues U."/>
            <person name="Lee Y.H."/>
            <person name="Lin Y.C."/>
            <person name="Lind M."/>
            <person name="Lindquist E."/>
            <person name="Lombard V."/>
            <person name="Lucas S."/>
            <person name="Lunden K."/>
            <person name="Morin E."/>
            <person name="Murat C."/>
            <person name="Park J."/>
            <person name="Raffaello T."/>
            <person name="Rouze P."/>
            <person name="Salamov A."/>
            <person name="Schmutz J."/>
            <person name="Solheim H."/>
            <person name="Stahlberg J."/>
            <person name="Velez H."/>
            <person name="de Vries R.P."/>
            <person name="Wiebenga A."/>
            <person name="Woodward S."/>
            <person name="Yakovlev I."/>
            <person name="Garbelotto M."/>
            <person name="Martin F."/>
            <person name="Grigoriev I.V."/>
            <person name="Stenlid J."/>
        </authorList>
    </citation>
    <scope>NUCLEOTIDE SEQUENCE [LARGE SCALE GENOMIC DNA]</scope>
    <source>
        <strain evidence="3 4">TC 32-1</strain>
    </source>
</reference>
<dbReference type="SMART" id="SM00028">
    <property type="entry name" value="TPR"/>
    <property type="match status" value="3"/>
</dbReference>
<dbReference type="PANTHER" id="PTHR45641">
    <property type="entry name" value="TETRATRICOPEPTIDE REPEAT PROTEIN (AFU_ORTHOLOGUE AFUA_6G03870)"/>
    <property type="match status" value="1"/>
</dbReference>
<dbReference type="Gene3D" id="1.25.40.10">
    <property type="entry name" value="Tetratricopeptide repeat domain"/>
    <property type="match status" value="1"/>
</dbReference>
<dbReference type="OrthoDB" id="5231159at2759"/>
<dbReference type="RefSeq" id="XP_009541126.1">
    <property type="nucleotide sequence ID" value="XM_009542831.1"/>
</dbReference>
<name>W4KQ61_HETIT</name>
<dbReference type="AlphaFoldDB" id="W4KQ61"/>
<sequence length="196" mass="22234">MPPVHPDIHVNPSPSYMLGVGQGTEYQNMALGYERQGDFARAEAMYLQAIQIKETHLGLNHPSLAITLNSLGELYYRNLNRPDDAERVLSRALQIRREIEPAFDAAVTRENLGAVYEMKGNLEAAREMRQRGRPHQVACGNYDCTGSMYNYTKRELAKCSQCKVEIWLASTPLCSWSATQAADWKARHRNYCKPMP</sequence>
<evidence type="ECO:0000313" key="3">
    <source>
        <dbReference type="EMBL" id="ETW87196.1"/>
    </source>
</evidence>
<dbReference type="InParanoid" id="W4KQ61"/>
<dbReference type="GeneID" id="20666447"/>
<protein>
    <submittedName>
        <fullName evidence="3">Uncharacterized protein</fullName>
    </submittedName>
</protein>
<dbReference type="EMBL" id="KI925454">
    <property type="protein sequence ID" value="ETW87196.1"/>
    <property type="molecule type" value="Genomic_DNA"/>
</dbReference>
<dbReference type="STRING" id="747525.W4KQ61"/>
<dbReference type="eggNOG" id="ENOG502S1PU">
    <property type="taxonomic scope" value="Eukaryota"/>
</dbReference>
<accession>W4KQ61</accession>
<dbReference type="Pfam" id="PF13424">
    <property type="entry name" value="TPR_12"/>
    <property type="match status" value="1"/>
</dbReference>
<evidence type="ECO:0000256" key="2">
    <source>
        <dbReference type="ARBA" id="ARBA00022803"/>
    </source>
</evidence>